<reference evidence="9 10" key="1">
    <citation type="submission" date="2017-09" db="EMBL/GenBank/DDBJ databases">
        <title>Depth-based differentiation of microbial function through sediment-hosted aquifers and enrichment of novel symbionts in the deep terrestrial subsurface.</title>
        <authorList>
            <person name="Probst A.J."/>
            <person name="Ladd B."/>
            <person name="Jarett J.K."/>
            <person name="Geller-Mcgrath D.E."/>
            <person name="Sieber C.M."/>
            <person name="Emerson J.B."/>
            <person name="Anantharaman K."/>
            <person name="Thomas B.C."/>
            <person name="Malmstrom R."/>
            <person name="Stieglmeier M."/>
            <person name="Klingl A."/>
            <person name="Woyke T."/>
            <person name="Ryan C.M."/>
            <person name="Banfield J.F."/>
        </authorList>
    </citation>
    <scope>NUCLEOTIDE SEQUENCE [LARGE SCALE GENOMIC DNA]</scope>
    <source>
        <strain evidence="9">CG12_big_fil_rev_8_21_14_0_65_43_15</strain>
    </source>
</reference>
<evidence type="ECO:0000256" key="3">
    <source>
        <dbReference type="ARBA" id="ARBA00022723"/>
    </source>
</evidence>
<dbReference type="Proteomes" id="UP000231267">
    <property type="component" value="Unassembled WGS sequence"/>
</dbReference>
<dbReference type="InterPro" id="IPR058240">
    <property type="entry name" value="rSAM_sf"/>
</dbReference>
<proteinExistence type="predicted"/>
<dbReference type="InterPro" id="IPR023885">
    <property type="entry name" value="4Fe4S-binding_SPASM_dom"/>
</dbReference>
<evidence type="ECO:0000256" key="5">
    <source>
        <dbReference type="ARBA" id="ARBA00023014"/>
    </source>
</evidence>
<feature type="domain" description="4Fe4S-binding SPASM" evidence="8">
    <location>
        <begin position="232"/>
        <end position="290"/>
    </location>
</feature>
<dbReference type="Pfam" id="PF13186">
    <property type="entry name" value="SPASM"/>
    <property type="match status" value="1"/>
</dbReference>
<name>A0A2J0LH49_9BACT</name>
<keyword evidence="6" id="KW-0812">Transmembrane</keyword>
<feature type="domain" description="Radical SAM core" evidence="7">
    <location>
        <begin position="63"/>
        <end position="186"/>
    </location>
</feature>
<dbReference type="EMBL" id="PFGP01000065">
    <property type="protein sequence ID" value="PIW66519.1"/>
    <property type="molecule type" value="Genomic_DNA"/>
</dbReference>
<dbReference type="CDD" id="cd21109">
    <property type="entry name" value="SPASM"/>
    <property type="match status" value="1"/>
</dbReference>
<accession>A0A2J0LH49</accession>
<dbReference type="Gene3D" id="3.20.20.70">
    <property type="entry name" value="Aldolase class I"/>
    <property type="match status" value="1"/>
</dbReference>
<dbReference type="PANTHER" id="PTHR11228:SF7">
    <property type="entry name" value="PQQA PEPTIDE CYCLASE"/>
    <property type="match status" value="1"/>
</dbReference>
<keyword evidence="2" id="KW-0949">S-adenosyl-L-methionine</keyword>
<gene>
    <name evidence="9" type="ORF">COW11_02875</name>
</gene>
<keyword evidence="6" id="KW-1133">Transmembrane helix</keyword>
<evidence type="ECO:0000313" key="9">
    <source>
        <dbReference type="EMBL" id="PIW66519.1"/>
    </source>
</evidence>
<evidence type="ECO:0000259" key="8">
    <source>
        <dbReference type="Pfam" id="PF13186"/>
    </source>
</evidence>
<dbReference type="InterPro" id="IPR007197">
    <property type="entry name" value="rSAM"/>
</dbReference>
<evidence type="ECO:0000256" key="4">
    <source>
        <dbReference type="ARBA" id="ARBA00023004"/>
    </source>
</evidence>
<dbReference type="Pfam" id="PF04055">
    <property type="entry name" value="Radical_SAM"/>
    <property type="match status" value="1"/>
</dbReference>
<sequence length="294" mass="34198">MVLLSNTFTGKLKILAENIFYRIAFFKAALFLRGIYLCLSGVYSDFIKILKYGTTDIFNDVLIETTTHCNRRCSYCPNSVFPRGLKENEKLMPTELFKKIIGDLRGINFKGRISPHLYGEPLLDKRLPDLMEYVRRNLPQAKVVIFTNGDFLNAGILDRLYEAGVRSYYISLHENSKEAVREISDLIKYIRKNKKKIRIDTQIFYEDTPLFTRAGLVKPNNIAENLSCLYPLTINYKGDVLVCCNDYLGESAFGNLEKERLMDIWNKSGFKKIREELNRKIYTLDICKRCRKNM</sequence>
<keyword evidence="3" id="KW-0479">Metal-binding</keyword>
<keyword evidence="6" id="KW-0472">Membrane</keyword>
<dbReference type="GO" id="GO:0051536">
    <property type="term" value="F:iron-sulfur cluster binding"/>
    <property type="evidence" value="ECO:0007669"/>
    <property type="project" value="UniProtKB-KW"/>
</dbReference>
<evidence type="ECO:0000256" key="2">
    <source>
        <dbReference type="ARBA" id="ARBA00022691"/>
    </source>
</evidence>
<evidence type="ECO:0008006" key="11">
    <source>
        <dbReference type="Google" id="ProtNLM"/>
    </source>
</evidence>
<protein>
    <recommendedName>
        <fullName evidence="11">Radical SAM core domain-containing protein</fullName>
    </recommendedName>
</protein>
<dbReference type="SFLD" id="SFLDS00029">
    <property type="entry name" value="Radical_SAM"/>
    <property type="match status" value="1"/>
</dbReference>
<dbReference type="PANTHER" id="PTHR11228">
    <property type="entry name" value="RADICAL SAM DOMAIN PROTEIN"/>
    <property type="match status" value="1"/>
</dbReference>
<dbReference type="AlphaFoldDB" id="A0A2J0LH49"/>
<evidence type="ECO:0000256" key="1">
    <source>
        <dbReference type="ARBA" id="ARBA00001966"/>
    </source>
</evidence>
<dbReference type="SFLD" id="SFLDG01067">
    <property type="entry name" value="SPASM/twitch_domain_containing"/>
    <property type="match status" value="1"/>
</dbReference>
<dbReference type="GO" id="GO:0003824">
    <property type="term" value="F:catalytic activity"/>
    <property type="evidence" value="ECO:0007669"/>
    <property type="project" value="InterPro"/>
</dbReference>
<organism evidence="9 10">
    <name type="scientific">Candidatus Taenaricola geysiri</name>
    <dbReference type="NCBI Taxonomy" id="1974752"/>
    <lineage>
        <taxon>Bacteria</taxon>
        <taxon>Pseudomonadati</taxon>
        <taxon>Candidatus Omnitrophota</taxon>
        <taxon>Candidatus Taenaricola</taxon>
    </lineage>
</organism>
<feature type="transmembrane region" description="Helical" evidence="6">
    <location>
        <begin position="20"/>
        <end position="43"/>
    </location>
</feature>
<comment type="cofactor">
    <cofactor evidence="1">
        <name>[4Fe-4S] cluster</name>
        <dbReference type="ChEBI" id="CHEBI:49883"/>
    </cofactor>
</comment>
<evidence type="ECO:0000256" key="6">
    <source>
        <dbReference type="SAM" id="Phobius"/>
    </source>
</evidence>
<keyword evidence="5" id="KW-0411">Iron-sulfur</keyword>
<evidence type="ECO:0000313" key="10">
    <source>
        <dbReference type="Proteomes" id="UP000231267"/>
    </source>
</evidence>
<comment type="caution">
    <text evidence="9">The sequence shown here is derived from an EMBL/GenBank/DDBJ whole genome shotgun (WGS) entry which is preliminary data.</text>
</comment>
<dbReference type="CDD" id="cd01335">
    <property type="entry name" value="Radical_SAM"/>
    <property type="match status" value="1"/>
</dbReference>
<dbReference type="SUPFAM" id="SSF102114">
    <property type="entry name" value="Radical SAM enzymes"/>
    <property type="match status" value="1"/>
</dbReference>
<dbReference type="InterPro" id="IPR050377">
    <property type="entry name" value="Radical_SAM_PqqE_MftC-like"/>
</dbReference>
<keyword evidence="4" id="KW-0408">Iron</keyword>
<dbReference type="InterPro" id="IPR013785">
    <property type="entry name" value="Aldolase_TIM"/>
</dbReference>
<dbReference type="GO" id="GO:0046872">
    <property type="term" value="F:metal ion binding"/>
    <property type="evidence" value="ECO:0007669"/>
    <property type="project" value="UniProtKB-KW"/>
</dbReference>
<evidence type="ECO:0000259" key="7">
    <source>
        <dbReference type="Pfam" id="PF04055"/>
    </source>
</evidence>